<name>A0A4D6LB23_VIGUN</name>
<dbReference type="EMBL" id="CP039347">
    <property type="protein sequence ID" value="QCD85748.1"/>
    <property type="molecule type" value="Genomic_DNA"/>
</dbReference>
<dbReference type="Proteomes" id="UP000501690">
    <property type="component" value="Linkage Group LG3"/>
</dbReference>
<evidence type="ECO:0000313" key="1">
    <source>
        <dbReference type="EMBL" id="QCD85748.1"/>
    </source>
</evidence>
<evidence type="ECO:0000313" key="2">
    <source>
        <dbReference type="Proteomes" id="UP000501690"/>
    </source>
</evidence>
<keyword evidence="2" id="KW-1185">Reference proteome</keyword>
<organism evidence="1 2">
    <name type="scientific">Vigna unguiculata</name>
    <name type="common">Cowpea</name>
    <dbReference type="NCBI Taxonomy" id="3917"/>
    <lineage>
        <taxon>Eukaryota</taxon>
        <taxon>Viridiplantae</taxon>
        <taxon>Streptophyta</taxon>
        <taxon>Embryophyta</taxon>
        <taxon>Tracheophyta</taxon>
        <taxon>Spermatophyta</taxon>
        <taxon>Magnoliopsida</taxon>
        <taxon>eudicotyledons</taxon>
        <taxon>Gunneridae</taxon>
        <taxon>Pentapetalae</taxon>
        <taxon>rosids</taxon>
        <taxon>fabids</taxon>
        <taxon>Fabales</taxon>
        <taxon>Fabaceae</taxon>
        <taxon>Papilionoideae</taxon>
        <taxon>50 kb inversion clade</taxon>
        <taxon>NPAAA clade</taxon>
        <taxon>indigoferoid/millettioid clade</taxon>
        <taxon>Phaseoleae</taxon>
        <taxon>Vigna</taxon>
    </lineage>
</organism>
<gene>
    <name evidence="1" type="ORF">DEO72_LG3g268</name>
</gene>
<reference evidence="1 2" key="1">
    <citation type="submission" date="2019-04" db="EMBL/GenBank/DDBJ databases">
        <title>An improved genome assembly and genetic linkage map for asparagus bean, Vigna unguiculata ssp. sesquipedialis.</title>
        <authorList>
            <person name="Xia Q."/>
            <person name="Zhang R."/>
            <person name="Dong Y."/>
        </authorList>
    </citation>
    <scope>NUCLEOTIDE SEQUENCE [LARGE SCALE GENOMIC DNA]</scope>
    <source>
        <tissue evidence="1">Leaf</tissue>
    </source>
</reference>
<dbReference type="AlphaFoldDB" id="A0A4D6LB23"/>
<accession>A0A4D6LB23</accession>
<protein>
    <submittedName>
        <fullName evidence="1">Uncharacterized protein</fullName>
    </submittedName>
</protein>
<proteinExistence type="predicted"/>
<sequence length="147" mass="17032">MGGHCLMRKLRDQKVTIKAIPQLKNLHSKSNENDAMFDDLLDDDSCIQHRRRANTNEAKFIDSDMFSDDTMGYGSNWLRRGELSNEQDAISDDSLGVGSLQLRGKTPKGKYRKYITEEDVISDDQREVYFWKQRGKICKGRQRLRVS</sequence>